<dbReference type="InterPro" id="IPR036188">
    <property type="entry name" value="FAD/NAD-bd_sf"/>
</dbReference>
<name>A0ABW8D9B7_9GAMM</name>
<dbReference type="Gene3D" id="3.50.50.60">
    <property type="entry name" value="FAD/NAD(P)-binding domain"/>
    <property type="match status" value="1"/>
</dbReference>
<reference evidence="2 3" key="1">
    <citation type="submission" date="2024-08" db="EMBL/GenBank/DDBJ databases">
        <title>Draft Genome Sequence of Legionella lytica strain DSB2004, Isolated From a Fire Sprinkler System.</title>
        <authorList>
            <person name="Everhart A.D."/>
            <person name="Kidane D.T."/>
            <person name="Farone A.L."/>
            <person name="Farone M.B."/>
        </authorList>
    </citation>
    <scope>NUCLEOTIDE SEQUENCE [LARGE SCALE GENOMIC DNA]</scope>
    <source>
        <strain evidence="2 3">DSB2004</strain>
    </source>
</reference>
<comment type="caution">
    <text evidence="2">The sequence shown here is derived from an EMBL/GenBank/DDBJ whole genome shotgun (WGS) entry which is preliminary data.</text>
</comment>
<dbReference type="PRINTS" id="PR00420">
    <property type="entry name" value="RNGMNOXGNASE"/>
</dbReference>
<proteinExistence type="predicted"/>
<evidence type="ECO:0000313" key="3">
    <source>
        <dbReference type="Proteomes" id="UP001615550"/>
    </source>
</evidence>
<keyword evidence="3" id="KW-1185">Reference proteome</keyword>
<gene>
    <name evidence="2" type="ORF">ACD661_12165</name>
</gene>
<accession>A0ABW8D9B7</accession>
<dbReference type="EMBL" id="JBGORX010000005">
    <property type="protein sequence ID" value="MFJ1269313.1"/>
    <property type="molecule type" value="Genomic_DNA"/>
</dbReference>
<dbReference type="Proteomes" id="UP001615550">
    <property type="component" value="Unassembled WGS sequence"/>
</dbReference>
<protein>
    <submittedName>
        <fullName evidence="2">FAD-dependent oxidoreductase</fullName>
    </submittedName>
</protein>
<dbReference type="RefSeq" id="WP_400188137.1">
    <property type="nucleotide sequence ID" value="NZ_JBGORX010000005.1"/>
</dbReference>
<evidence type="ECO:0000256" key="1">
    <source>
        <dbReference type="SAM" id="MobiDB-lite"/>
    </source>
</evidence>
<evidence type="ECO:0000313" key="2">
    <source>
        <dbReference type="EMBL" id="MFJ1269313.1"/>
    </source>
</evidence>
<dbReference type="SUPFAM" id="SSF51905">
    <property type="entry name" value="FAD/NAD(P)-binding domain"/>
    <property type="match status" value="1"/>
</dbReference>
<organism evidence="2 3">
    <name type="scientific">Legionella lytica</name>
    <dbReference type="NCBI Taxonomy" id="96232"/>
    <lineage>
        <taxon>Bacteria</taxon>
        <taxon>Pseudomonadati</taxon>
        <taxon>Pseudomonadota</taxon>
        <taxon>Gammaproteobacteria</taxon>
        <taxon>Legionellales</taxon>
        <taxon>Legionellaceae</taxon>
        <taxon>Legionella</taxon>
    </lineage>
</organism>
<sequence>MPKKSSQVVVEPKHTRESVDKVVIGTDPKELVDSINELIEHPEKKIIHLQKYLPTHETFSVEDVYSIIEGCKNPQLKEAINTAREKNPKLSVQQLIAMIEAHASKLGVDVNPVLNISNVNADIKKIYPNATDIVNGIPREPINYSDDEVNTVIVGAGPIGLLNAIGIMRKNPGAKIVMLEKYDEYKRNHTLRMDYKEVEKYIDAMGPPPDPALAELADRLRKNRGYDLATFGLSAIRISEIERLLKNRAVELGAQIITGAGITDLNEQVINKYENADLIIGADGTRGVVSEQGIGKSYVLSPMRDNILLEPGKLYLREVGGQILYSVINQDGVEVIDKPLDKERIQVTPGLSEKELMKKAQEMKKDIFDIASHNGDIEIIENSNKKEFDFVLQLRIEVEGNIKPIPVPTLARFMQNFGVTGEEVIGKKDENGKTAMTFQIMITKEQFKILEAEAKSGNPIRPFSGDDPRAGIVPEVVMQQVKGYLGMRLRHYTKENDLVNLDTATISVNEAPATYAKEVYKQVTDNKGKKRDIVVVGDAAMGLSYFKGINAAFAAGAKLLDQITQPAAERATSLQHYKQWFENDFAPRKVKEVGFYSNYVIGAMLGAFRTLKVIIGSDKLMSSDAAERTVDMYLAHLADVRQAKANKGEALPEWKHAYEHDGRSLQDVITFQPQSGRILLERIGKEMVDSVKPYKSFYHLARDLLTPLRSVYHMVAGCFQLALALPIELVNAAVGVIAPNKLETRMGNLQECTKNFFTRVGEGASRVLFGVSLAAESLVLPVKLASRAISTAVNGNILIENNKGMSKLIAQTEVLVTEDNETQVLQDKQSEEKLEMSQLKLVGLAVEIHRKFEKSYERGQKTEVDCIKEQEQFKKCVQNGTKKDFKEYFELFKHSSQYHTAQQGVTEQNDKTISFKDYKDEYRQNLQGEPNLSVRPEAEQHHTTPTTGM</sequence>
<feature type="region of interest" description="Disordered" evidence="1">
    <location>
        <begin position="927"/>
        <end position="949"/>
    </location>
</feature>